<dbReference type="OrthoDB" id="9812921at2"/>
<evidence type="ECO:0000313" key="4">
    <source>
        <dbReference type="EMBL" id="RAJ37512.1"/>
    </source>
</evidence>
<gene>
    <name evidence="4" type="ORF">LY11_00590</name>
</gene>
<dbReference type="SUPFAM" id="SSF69304">
    <property type="entry name" value="Tricorn protease N-terminal domain"/>
    <property type="match status" value="1"/>
</dbReference>
<accession>A0A327T987</accession>
<keyword evidence="2" id="KW-0720">Serine protease</keyword>
<dbReference type="Gene3D" id="3.40.50.1820">
    <property type="entry name" value="alpha/beta hydrolase"/>
    <property type="match status" value="1"/>
</dbReference>
<evidence type="ECO:0000256" key="1">
    <source>
        <dbReference type="ARBA" id="ARBA00022801"/>
    </source>
</evidence>
<dbReference type="PANTHER" id="PTHR42776">
    <property type="entry name" value="SERINE PEPTIDASE S9 FAMILY MEMBER"/>
    <property type="match status" value="1"/>
</dbReference>
<evidence type="ECO:0000256" key="2">
    <source>
        <dbReference type="ARBA" id="ARBA00022825"/>
    </source>
</evidence>
<dbReference type="RefSeq" id="WP_111632206.1">
    <property type="nucleotide sequence ID" value="NZ_QLLR01000001.1"/>
</dbReference>
<protein>
    <submittedName>
        <fullName evidence="4">WD40 repeat protein</fullName>
    </submittedName>
</protein>
<dbReference type="GO" id="GO:0004252">
    <property type="term" value="F:serine-type endopeptidase activity"/>
    <property type="evidence" value="ECO:0007669"/>
    <property type="project" value="TreeGrafter"/>
</dbReference>
<reference evidence="4 5" key="1">
    <citation type="submission" date="2018-06" db="EMBL/GenBank/DDBJ databases">
        <title>Genomic Encyclopedia of Archaeal and Bacterial Type Strains, Phase II (KMG-II): from individual species to whole genera.</title>
        <authorList>
            <person name="Goeker M."/>
        </authorList>
    </citation>
    <scope>NUCLEOTIDE SEQUENCE [LARGE SCALE GENOMIC DNA]</scope>
    <source>
        <strain evidence="4 5">DSM 14825</strain>
    </source>
</reference>
<evidence type="ECO:0000259" key="3">
    <source>
        <dbReference type="Pfam" id="PF00326"/>
    </source>
</evidence>
<dbReference type="Gene3D" id="2.120.10.30">
    <property type="entry name" value="TolB, C-terminal domain"/>
    <property type="match status" value="2"/>
</dbReference>
<dbReference type="Pfam" id="PF07676">
    <property type="entry name" value="PD40"/>
    <property type="match status" value="2"/>
</dbReference>
<dbReference type="Pfam" id="PF00326">
    <property type="entry name" value="Peptidase_S9"/>
    <property type="match status" value="1"/>
</dbReference>
<dbReference type="EMBL" id="QLLR01000001">
    <property type="protein sequence ID" value="RAJ37512.1"/>
    <property type="molecule type" value="Genomic_DNA"/>
</dbReference>
<dbReference type="PANTHER" id="PTHR42776:SF27">
    <property type="entry name" value="DIPEPTIDYL PEPTIDASE FAMILY MEMBER 6"/>
    <property type="match status" value="1"/>
</dbReference>
<dbReference type="SUPFAM" id="SSF53474">
    <property type="entry name" value="alpha/beta-Hydrolases"/>
    <property type="match status" value="1"/>
</dbReference>
<dbReference type="GO" id="GO:0006508">
    <property type="term" value="P:proteolysis"/>
    <property type="evidence" value="ECO:0007669"/>
    <property type="project" value="InterPro"/>
</dbReference>
<organism evidence="4 5">
    <name type="scientific">Pedobacter cryoconitis</name>
    <dbReference type="NCBI Taxonomy" id="188932"/>
    <lineage>
        <taxon>Bacteria</taxon>
        <taxon>Pseudomonadati</taxon>
        <taxon>Bacteroidota</taxon>
        <taxon>Sphingobacteriia</taxon>
        <taxon>Sphingobacteriales</taxon>
        <taxon>Sphingobacteriaceae</taxon>
        <taxon>Pedobacter</taxon>
    </lineage>
</organism>
<feature type="domain" description="Peptidase S9 prolyl oligopeptidase catalytic" evidence="3">
    <location>
        <begin position="506"/>
        <end position="712"/>
    </location>
</feature>
<dbReference type="Proteomes" id="UP000249754">
    <property type="component" value="Unassembled WGS sequence"/>
</dbReference>
<proteinExistence type="predicted"/>
<dbReference type="AlphaFoldDB" id="A0A327T987"/>
<dbReference type="InterPro" id="IPR011042">
    <property type="entry name" value="6-blade_b-propeller_TolB-like"/>
</dbReference>
<dbReference type="InterPro" id="IPR001375">
    <property type="entry name" value="Peptidase_S9_cat"/>
</dbReference>
<sequence>MKPLILIILWLFILDASAQNKDRVLLSDLYQIKIAANVQFSPDGKWITYSVQAIVANEAKTGEYDYQRQWFLAGSNSSAAPRAITSQKENSSSVCWSGDSQQLFFTRVVKGKSQVFRLPLNGGEAVQLTDFQYGAERPVVSKDGKTLFFSASLSLAELEKDSVMNPRKESPLWNLEKPEVTANDIYTNSVKGNADGSLKEIRAYLQQNEKEKKAKVFNRLDFQDEAATNPELSFTQIFTLSLAHADAVPLPLTSGFYSYELIAVSPDNKSVLVNADLNPSVHPDRSIESAIYWLTTSGGKPELILSGIGQQFKATSISGDGNWMSFTQTPGKGVNIGKTFVYNFKSKKQFQVPLERNFNRATWNRESTQLYFTASSNGGNVLYNYKLGDHAVKRLSAFDSGITSFDINKTQLVYSQTNVSDPSEVFAADLLNKKTQRITSLNTGWLAGKKMSYPVKKTFTNDQGMEVEYWVMKPAGAAAGQKYPVMLEIHGGPAAMWGPGEPGMWHEFQYYTGLGYGVVYANPRGSGGYSEVFLRANVKDWGAGPMRDVIKALDLTIAEGWADPAKQFITGGSYAGYLTTWIIAHTDRFKAACAQRGVYDLTTFFGEGNAWRLVPEYFGGYPWEKEAGKLLRAESPFTYVDQIHTPLIIFHGETDLRTGVVQSEMLYKALKVLGRPVEYVRHPGGTHELTRSGNNRQRTDQMLRTMEFFERYKQ</sequence>
<dbReference type="InterPro" id="IPR011659">
    <property type="entry name" value="WD40"/>
</dbReference>
<evidence type="ECO:0000313" key="5">
    <source>
        <dbReference type="Proteomes" id="UP000249754"/>
    </source>
</evidence>
<dbReference type="InterPro" id="IPR029058">
    <property type="entry name" value="AB_hydrolase_fold"/>
</dbReference>
<dbReference type="STRING" id="188932.AY601_3109"/>
<name>A0A327T987_9SPHI</name>
<keyword evidence="2" id="KW-0645">Protease</keyword>
<comment type="caution">
    <text evidence="4">The sequence shown here is derived from an EMBL/GenBank/DDBJ whole genome shotgun (WGS) entry which is preliminary data.</text>
</comment>
<keyword evidence="1" id="KW-0378">Hydrolase</keyword>